<name>A0A6J2XWQ7_SITOR</name>
<organism evidence="2 3">
    <name type="scientific">Sitophilus oryzae</name>
    <name type="common">Rice weevil</name>
    <name type="synonym">Curculio oryzae</name>
    <dbReference type="NCBI Taxonomy" id="7048"/>
    <lineage>
        <taxon>Eukaryota</taxon>
        <taxon>Metazoa</taxon>
        <taxon>Ecdysozoa</taxon>
        <taxon>Arthropoda</taxon>
        <taxon>Hexapoda</taxon>
        <taxon>Insecta</taxon>
        <taxon>Pterygota</taxon>
        <taxon>Neoptera</taxon>
        <taxon>Endopterygota</taxon>
        <taxon>Coleoptera</taxon>
        <taxon>Polyphaga</taxon>
        <taxon>Cucujiformia</taxon>
        <taxon>Curculionidae</taxon>
        <taxon>Dryophthorinae</taxon>
        <taxon>Sitophilus</taxon>
    </lineage>
</organism>
<dbReference type="Proteomes" id="UP000504635">
    <property type="component" value="Unplaced"/>
</dbReference>
<gene>
    <name evidence="3" type="primary">LOC115882189</name>
</gene>
<keyword evidence="2" id="KW-1185">Reference proteome</keyword>
<feature type="compositionally biased region" description="Low complexity" evidence="1">
    <location>
        <begin position="189"/>
        <end position="202"/>
    </location>
</feature>
<dbReference type="InParanoid" id="A0A6J2XWQ7"/>
<proteinExistence type="predicted"/>
<dbReference type="KEGG" id="soy:115882189"/>
<evidence type="ECO:0000256" key="1">
    <source>
        <dbReference type="SAM" id="MobiDB-lite"/>
    </source>
</evidence>
<protein>
    <submittedName>
        <fullName evidence="3">Uncharacterized protein LOC115882189</fullName>
    </submittedName>
</protein>
<dbReference type="OrthoDB" id="6784391at2759"/>
<accession>A0A6J2XWQ7</accession>
<dbReference type="RefSeq" id="XP_030755948.1">
    <property type="nucleotide sequence ID" value="XM_030900088.1"/>
</dbReference>
<feature type="compositionally biased region" description="Low complexity" evidence="1">
    <location>
        <begin position="210"/>
        <end position="227"/>
    </location>
</feature>
<dbReference type="GeneID" id="115882189"/>
<evidence type="ECO:0000313" key="3">
    <source>
        <dbReference type="RefSeq" id="XP_030755948.1"/>
    </source>
</evidence>
<reference evidence="3" key="1">
    <citation type="submission" date="2025-08" db="UniProtKB">
        <authorList>
            <consortium name="RefSeq"/>
        </authorList>
    </citation>
    <scope>IDENTIFICATION</scope>
    <source>
        <tissue evidence="3">Gonads</tissue>
    </source>
</reference>
<feature type="region of interest" description="Disordered" evidence="1">
    <location>
        <begin position="149"/>
        <end position="231"/>
    </location>
</feature>
<feature type="compositionally biased region" description="Basic residues" evidence="1">
    <location>
        <begin position="149"/>
        <end position="161"/>
    </location>
</feature>
<evidence type="ECO:0000313" key="2">
    <source>
        <dbReference type="Proteomes" id="UP000504635"/>
    </source>
</evidence>
<dbReference type="AlphaFoldDB" id="A0A6J2XWQ7"/>
<sequence>MNLWITKGVTFCLHQSSKNVSMRFRALLLRILFLSILCTLSSADFLEQRGQLTTATTIHPFNLGFYSKPSSIESGRITIKRSAPSKYYSAYRRLKYKPRRTFPFEYFDYDYDYWLPPRLRDRVRNRVRRPTGFEDVNYYEYDEGFRPHKWKGQRKGNRNSNKKGSSFYSDEDLSEEVERVTPIIKPRQRQTTTATTTEEPTTLPSMANVTNATTSSTTATPSTTLSSGYGYGPSSNVNVSITYGPPSIPKPLYGIPGASPGAPIGSWVPSFGSSLSYPADSSYYFHPSNDRPIRPSHKDYTVHNADNSYKTHYQIPHQTSYQLSGFDSGPPNSYSFSSKAHSGRYHNYHLDNDWLKQTKTEKHLDNQYLQSHII</sequence>